<dbReference type="PANTHER" id="PTHR43310:SF1">
    <property type="entry name" value="SULFATE TRANSPORTER YBAR-RELATED"/>
    <property type="match status" value="1"/>
</dbReference>
<dbReference type="InterPro" id="IPR052706">
    <property type="entry name" value="Membrane-Transporter-like"/>
</dbReference>
<gene>
    <name evidence="7" type="ORF">PCOR1329_LOCUS46831</name>
</gene>
<evidence type="ECO:0000256" key="3">
    <source>
        <dbReference type="ARBA" id="ARBA00022989"/>
    </source>
</evidence>
<dbReference type="InterPro" id="IPR011547">
    <property type="entry name" value="SLC26A/SulP_dom"/>
</dbReference>
<feature type="transmembrane region" description="Helical" evidence="5">
    <location>
        <begin position="183"/>
        <end position="204"/>
    </location>
</feature>
<dbReference type="InterPro" id="IPR036513">
    <property type="entry name" value="STAS_dom_sf"/>
</dbReference>
<feature type="transmembrane region" description="Helical" evidence="5">
    <location>
        <begin position="428"/>
        <end position="454"/>
    </location>
</feature>
<feature type="transmembrane region" description="Helical" evidence="5">
    <location>
        <begin position="306"/>
        <end position="324"/>
    </location>
</feature>
<protein>
    <recommendedName>
        <fullName evidence="6">SLC26A/SulP transporter domain-containing protein</fullName>
    </recommendedName>
</protein>
<name>A0ABN9UAT1_9DINO</name>
<organism evidence="7 8">
    <name type="scientific">Prorocentrum cordatum</name>
    <dbReference type="NCBI Taxonomy" id="2364126"/>
    <lineage>
        <taxon>Eukaryota</taxon>
        <taxon>Sar</taxon>
        <taxon>Alveolata</taxon>
        <taxon>Dinophyceae</taxon>
        <taxon>Prorocentrales</taxon>
        <taxon>Prorocentraceae</taxon>
        <taxon>Prorocentrum</taxon>
    </lineage>
</organism>
<keyword evidence="4 5" id="KW-0472">Membrane</keyword>
<keyword evidence="2 5" id="KW-0812">Transmembrane</keyword>
<evidence type="ECO:0000256" key="4">
    <source>
        <dbReference type="ARBA" id="ARBA00023136"/>
    </source>
</evidence>
<proteinExistence type="predicted"/>
<keyword evidence="8" id="KW-1185">Reference proteome</keyword>
<feature type="transmembrane region" description="Helical" evidence="5">
    <location>
        <begin position="371"/>
        <end position="397"/>
    </location>
</feature>
<feature type="transmembrane region" description="Helical" evidence="5">
    <location>
        <begin position="112"/>
        <end position="136"/>
    </location>
</feature>
<evidence type="ECO:0000256" key="2">
    <source>
        <dbReference type="ARBA" id="ARBA00022692"/>
    </source>
</evidence>
<evidence type="ECO:0000259" key="6">
    <source>
        <dbReference type="Pfam" id="PF00916"/>
    </source>
</evidence>
<keyword evidence="3 5" id="KW-1133">Transmembrane helix</keyword>
<comment type="subcellular location">
    <subcellularLocation>
        <location evidence="1">Membrane</location>
        <topology evidence="1">Multi-pass membrane protein</topology>
    </subcellularLocation>
</comment>
<evidence type="ECO:0000313" key="8">
    <source>
        <dbReference type="Proteomes" id="UP001189429"/>
    </source>
</evidence>
<feature type="transmembrane region" description="Helical" evidence="5">
    <location>
        <begin position="271"/>
        <end position="294"/>
    </location>
</feature>
<feature type="transmembrane region" description="Helical" evidence="5">
    <location>
        <begin position="143"/>
        <end position="163"/>
    </location>
</feature>
<comment type="caution">
    <text evidence="7">The sequence shown here is derived from an EMBL/GenBank/DDBJ whole genome shotgun (WGS) entry which is preliminary data.</text>
</comment>
<evidence type="ECO:0000313" key="7">
    <source>
        <dbReference type="EMBL" id="CAK0856437.1"/>
    </source>
</evidence>
<accession>A0ABN9UAT1</accession>
<feature type="non-terminal residue" evidence="7">
    <location>
        <position position="1"/>
    </location>
</feature>
<dbReference type="Gene3D" id="3.30.750.24">
    <property type="entry name" value="STAS domain"/>
    <property type="match status" value="1"/>
</dbReference>
<feature type="transmembrane region" description="Helical" evidence="5">
    <location>
        <begin position="344"/>
        <end position="364"/>
    </location>
</feature>
<feature type="transmembrane region" description="Helical" evidence="5">
    <location>
        <begin position="211"/>
        <end position="231"/>
    </location>
</feature>
<sequence>SHLAQDTESARGDSRKSLTMARLKEWLGPTTVRQCLSEILAGVVVCFAQIPESVAFANLANCPPAIGLQAAWIVGLVCALFGGRPGMINGSAGALAAVTKSFVSKEVDGAGVIHYTGLVQLFWSVVFASALILLGAASNVGKFLCLIPATVVIGFCNGLGWVIGHAQLAWFQDEQHTFLQGEVMRLSVVSCLVTFVIMQTLVSLRLKGVPAALIAILSACLLEFCLFRPVLGTETPTVRDKSPFDTRQTVPRLFFLNGDYDLAEWGSLSQIAVQGVTIAVVAMLESLLCLEVMNDLTRTVGQPNRQLWALGAGNLLAGLLGTMGGNSLIELCVMNVQSGGTLRLSSAICSVGLLLIFVVGFELLNFIPVSSLAGVMIAVVIGFVRWKSLPAVIAAFLPRSSLEPSPSGGSRGRLRDYLWSVRIGRYDALIIIIVTFLTAVYNLAVAVGIGVSLSSVRFAYQQTRPVEIQVTLSSGAKTYTLLGPIFFGARREVIEAFTPRADPPSVQIDFGSAEIFDFSIMQELHAILEQYAELGKSVRILNLADATHLPALLRFGAMPADSSGPNSISIIDAGSCVGDGCGAGGTVVSHAGSRCSGSVLSRPINQAGQPD</sequence>
<dbReference type="Pfam" id="PF00916">
    <property type="entry name" value="Sulfate_transp"/>
    <property type="match status" value="1"/>
</dbReference>
<dbReference type="SUPFAM" id="SSF52091">
    <property type="entry name" value="SpoIIaa-like"/>
    <property type="match status" value="1"/>
</dbReference>
<dbReference type="Proteomes" id="UP001189429">
    <property type="component" value="Unassembled WGS sequence"/>
</dbReference>
<feature type="domain" description="SLC26A/SulP transporter" evidence="6">
    <location>
        <begin position="37"/>
        <end position="391"/>
    </location>
</feature>
<evidence type="ECO:0000256" key="5">
    <source>
        <dbReference type="SAM" id="Phobius"/>
    </source>
</evidence>
<dbReference type="EMBL" id="CAUYUJ010015635">
    <property type="protein sequence ID" value="CAK0856437.1"/>
    <property type="molecule type" value="Genomic_DNA"/>
</dbReference>
<evidence type="ECO:0000256" key="1">
    <source>
        <dbReference type="ARBA" id="ARBA00004141"/>
    </source>
</evidence>
<dbReference type="PANTHER" id="PTHR43310">
    <property type="entry name" value="SULFATE TRANSPORTER YBAR-RELATED"/>
    <property type="match status" value="1"/>
</dbReference>
<reference evidence="7" key="1">
    <citation type="submission" date="2023-10" db="EMBL/GenBank/DDBJ databases">
        <authorList>
            <person name="Chen Y."/>
            <person name="Shah S."/>
            <person name="Dougan E. K."/>
            <person name="Thang M."/>
            <person name="Chan C."/>
        </authorList>
    </citation>
    <scope>NUCLEOTIDE SEQUENCE [LARGE SCALE GENOMIC DNA]</scope>
</reference>